<dbReference type="Pfam" id="PF17161">
    <property type="entry name" value="DUF5123"/>
    <property type="match status" value="1"/>
</dbReference>
<dbReference type="InterPro" id="IPR011050">
    <property type="entry name" value="Pectin_lyase_fold/virulence"/>
</dbReference>
<feature type="domain" description="DUF4957" evidence="2">
    <location>
        <begin position="243"/>
        <end position="393"/>
    </location>
</feature>
<comment type="caution">
    <text evidence="4">The sequence shown here is derived from an EMBL/GenBank/DDBJ whole genome shotgun (WGS) entry which is preliminary data.</text>
</comment>
<name>A0ABS5JUC1_9BACT</name>
<dbReference type="RefSeq" id="WP_212215667.1">
    <property type="nucleotide sequence ID" value="NZ_JAGUCO010000005.1"/>
</dbReference>
<sequence length="527" mass="57959">MNKSFKYIGLLIGIVSLLVFNACDDNIDPVIEELEFDRVFTPLELSTQISNQTTVSISWGFNKGIDSYDLEISDDSLQYNNIIHTANVSPDEIPYVYELPAGDSQYSVRVKGISSTANESKWATLAFRSLPENLFSNYDIIMSALGEITISWTPGKMVTKMKFISESGELTEDISEDEMAAGTKTFTDLPNDFYTIHLLNGEKVRGFQDYAMEGDVLLSSGADITAAITAAAPGDVIVLEAGGDYPFIGEYEIAKSIKVKALDGEKPTLYLTEGNRMFVIGSGLTPADSIVLEKLHFDGYYNLDENTGQIRGIFDQEGESCNIGKIKFQSCQMYNLGRQVIRLRGGDDQTIGEFSIDDCIINNLGGSSGSYGVFCATETNTNATIVKITNTTLSEFACHFIRYDDAIACESIIVENCTFNKVPYASGRYLMDIRNAVITEGVEVTNCIFGNTTYGDDPSISGIRVADDVTLAISNTYVTTDFFNSGYSIVELCIDLGASSTQLWTDPENNNYTFLMEGIEAGDPRWY</sequence>
<proteinExistence type="predicted"/>
<evidence type="ECO:0000313" key="5">
    <source>
        <dbReference type="Proteomes" id="UP000708576"/>
    </source>
</evidence>
<reference evidence="4 5" key="1">
    <citation type="journal article" date="2015" name="Int. J. Syst. Evol. Microbiol.">
        <title>Carboxylicivirga linearis sp. nov., isolated from a sea cucumber culture pond.</title>
        <authorList>
            <person name="Wang F.Q."/>
            <person name="Zhou Y.X."/>
            <person name="Lin X.Z."/>
            <person name="Chen G.J."/>
            <person name="Du Z.J."/>
        </authorList>
    </citation>
    <scope>NUCLEOTIDE SEQUENCE [LARGE SCALE GENOMIC DNA]</scope>
    <source>
        <strain evidence="4 5">FB218</strain>
    </source>
</reference>
<feature type="chain" id="PRO_5045920219" evidence="1">
    <location>
        <begin position="22"/>
        <end position="527"/>
    </location>
</feature>
<dbReference type="Gene3D" id="2.160.20.10">
    <property type="entry name" value="Single-stranded right-handed beta-helix, Pectin lyase-like"/>
    <property type="match status" value="1"/>
</dbReference>
<organism evidence="4 5">
    <name type="scientific">Carboxylicivirga linearis</name>
    <dbReference type="NCBI Taxonomy" id="1628157"/>
    <lineage>
        <taxon>Bacteria</taxon>
        <taxon>Pseudomonadati</taxon>
        <taxon>Bacteroidota</taxon>
        <taxon>Bacteroidia</taxon>
        <taxon>Marinilabiliales</taxon>
        <taxon>Marinilabiliaceae</taxon>
        <taxon>Carboxylicivirga</taxon>
    </lineage>
</organism>
<protein>
    <submittedName>
        <fullName evidence="4">DUF5123 domain-containing protein</fullName>
    </submittedName>
</protein>
<dbReference type="SUPFAM" id="SSF51126">
    <property type="entry name" value="Pectin lyase-like"/>
    <property type="match status" value="1"/>
</dbReference>
<dbReference type="Proteomes" id="UP000708576">
    <property type="component" value="Unassembled WGS sequence"/>
</dbReference>
<feature type="signal peptide" evidence="1">
    <location>
        <begin position="1"/>
        <end position="21"/>
    </location>
</feature>
<feature type="domain" description="DUF5123" evidence="3">
    <location>
        <begin position="412"/>
        <end position="526"/>
    </location>
</feature>
<gene>
    <name evidence="4" type="ORF">KEM10_09040</name>
</gene>
<dbReference type="InterPro" id="IPR033427">
    <property type="entry name" value="DUF5123"/>
</dbReference>
<dbReference type="InterPro" id="IPR032530">
    <property type="entry name" value="DUF4957"/>
</dbReference>
<evidence type="ECO:0000256" key="1">
    <source>
        <dbReference type="SAM" id="SignalP"/>
    </source>
</evidence>
<keyword evidence="1" id="KW-0732">Signal</keyword>
<evidence type="ECO:0000259" key="3">
    <source>
        <dbReference type="Pfam" id="PF17161"/>
    </source>
</evidence>
<evidence type="ECO:0000313" key="4">
    <source>
        <dbReference type="EMBL" id="MBS2098423.1"/>
    </source>
</evidence>
<dbReference type="Pfam" id="PF16318">
    <property type="entry name" value="DUF4957"/>
    <property type="match status" value="1"/>
</dbReference>
<dbReference type="EMBL" id="JAGUCO010000005">
    <property type="protein sequence ID" value="MBS2098423.1"/>
    <property type="molecule type" value="Genomic_DNA"/>
</dbReference>
<accession>A0ABS5JUC1</accession>
<evidence type="ECO:0000259" key="2">
    <source>
        <dbReference type="Pfam" id="PF16318"/>
    </source>
</evidence>
<keyword evidence="5" id="KW-1185">Reference proteome</keyword>
<dbReference type="InterPro" id="IPR012334">
    <property type="entry name" value="Pectin_lyas_fold"/>
</dbReference>